<dbReference type="EMBL" id="CAJVCH010136687">
    <property type="protein sequence ID" value="CAG7726526.1"/>
    <property type="molecule type" value="Genomic_DNA"/>
</dbReference>
<gene>
    <name evidence="2" type="ORF">AFUS01_LOCUS15435</name>
</gene>
<protein>
    <submittedName>
        <fullName evidence="2">Uncharacterized protein</fullName>
    </submittedName>
</protein>
<dbReference type="AlphaFoldDB" id="A0A8J2K2I6"/>
<feature type="compositionally biased region" description="Polar residues" evidence="1">
    <location>
        <begin position="71"/>
        <end position="84"/>
    </location>
</feature>
<dbReference type="Proteomes" id="UP000708208">
    <property type="component" value="Unassembled WGS sequence"/>
</dbReference>
<organism evidence="2 3">
    <name type="scientific">Allacma fusca</name>
    <dbReference type="NCBI Taxonomy" id="39272"/>
    <lineage>
        <taxon>Eukaryota</taxon>
        <taxon>Metazoa</taxon>
        <taxon>Ecdysozoa</taxon>
        <taxon>Arthropoda</taxon>
        <taxon>Hexapoda</taxon>
        <taxon>Collembola</taxon>
        <taxon>Symphypleona</taxon>
        <taxon>Sminthuridae</taxon>
        <taxon>Allacma</taxon>
    </lineage>
</organism>
<sequence>ALEFPEYPPDRVKNLPLIYLTSRKEVPAVRAKPSQFLRRHSRDSSALAGESPSHGSLPATDPPPYSHKLIPQNNTQPQSSTGGI</sequence>
<evidence type="ECO:0000313" key="2">
    <source>
        <dbReference type="EMBL" id="CAG7726526.1"/>
    </source>
</evidence>
<evidence type="ECO:0000313" key="3">
    <source>
        <dbReference type="Proteomes" id="UP000708208"/>
    </source>
</evidence>
<name>A0A8J2K2I6_9HEXA</name>
<evidence type="ECO:0000256" key="1">
    <source>
        <dbReference type="SAM" id="MobiDB-lite"/>
    </source>
</evidence>
<keyword evidence="3" id="KW-1185">Reference proteome</keyword>
<reference evidence="2" key="1">
    <citation type="submission" date="2021-06" db="EMBL/GenBank/DDBJ databases">
        <authorList>
            <person name="Hodson N. C."/>
            <person name="Mongue J. A."/>
            <person name="Jaron S. K."/>
        </authorList>
    </citation>
    <scope>NUCLEOTIDE SEQUENCE</scope>
</reference>
<comment type="caution">
    <text evidence="2">The sequence shown here is derived from an EMBL/GenBank/DDBJ whole genome shotgun (WGS) entry which is preliminary data.</text>
</comment>
<accession>A0A8J2K2I6</accession>
<feature type="region of interest" description="Disordered" evidence="1">
    <location>
        <begin position="29"/>
        <end position="84"/>
    </location>
</feature>
<feature type="non-terminal residue" evidence="2">
    <location>
        <position position="1"/>
    </location>
</feature>
<proteinExistence type="predicted"/>